<dbReference type="CDD" id="cd16643">
    <property type="entry name" value="mRING-HC-C3HC3D_TRAF6"/>
    <property type="match status" value="1"/>
</dbReference>
<dbReference type="InterPro" id="IPR049342">
    <property type="entry name" value="TRAF1-6_MATH_dom"/>
</dbReference>
<dbReference type="EMBL" id="EF210346">
    <property type="protein sequence ID" value="ABN04154.1"/>
    <property type="molecule type" value="mRNA"/>
</dbReference>
<dbReference type="SMART" id="SM00184">
    <property type="entry name" value="RING"/>
    <property type="match status" value="1"/>
</dbReference>
<dbReference type="PIRSF" id="PIRSF015614">
    <property type="entry name" value="TRAF"/>
    <property type="match status" value="1"/>
</dbReference>
<dbReference type="FunFam" id="3.30.40.10:FF:000179">
    <property type="entry name" value="TNF receptor-associated factor"/>
    <property type="match status" value="1"/>
</dbReference>
<evidence type="ECO:0000256" key="16">
    <source>
        <dbReference type="ARBA" id="ARBA00023242"/>
    </source>
</evidence>
<evidence type="ECO:0000256" key="18">
    <source>
        <dbReference type="PROSITE-ProRule" id="PRU00207"/>
    </source>
</evidence>
<comment type="similarity">
    <text evidence="6">Belongs to the TNF receptor-associated factor family. A subfamily.</text>
</comment>
<dbReference type="InterPro" id="IPR012227">
    <property type="entry name" value="TNF_rcpt-assoc_TRAF_met"/>
</dbReference>
<dbReference type="Pfam" id="PF13923">
    <property type="entry name" value="zf-C3HC4_2"/>
    <property type="match status" value="1"/>
</dbReference>
<dbReference type="AlphaFoldDB" id="A2TK70"/>
<evidence type="ECO:0000256" key="14">
    <source>
        <dbReference type="ARBA" id="ARBA00022786"/>
    </source>
</evidence>
<organism evidence="23">
    <name type="scientific">Branchiostoma belcheri</name>
    <name type="common">Amphioxus</name>
    <dbReference type="NCBI Taxonomy" id="7741"/>
    <lineage>
        <taxon>Eukaryota</taxon>
        <taxon>Metazoa</taxon>
        <taxon>Chordata</taxon>
        <taxon>Cephalochordata</taxon>
        <taxon>Leptocardii</taxon>
        <taxon>Amphioxiformes</taxon>
        <taxon>Branchiostomatidae</taxon>
        <taxon>Branchiostoma</taxon>
    </lineage>
</organism>
<keyword evidence="13 18" id="KW-0863">Zinc-finger</keyword>
<dbReference type="GO" id="GO:0043122">
    <property type="term" value="P:regulation of canonical NF-kappaB signal transduction"/>
    <property type="evidence" value="ECO:0007669"/>
    <property type="project" value="TreeGrafter"/>
</dbReference>
<feature type="region of interest" description="Disordered" evidence="19">
    <location>
        <begin position="409"/>
        <end position="444"/>
    </location>
</feature>
<reference evidence="23" key="1">
    <citation type="submission" date="2007-01" db="EMBL/GenBank/DDBJ databases">
        <title>Characterization of amphioxus' TRAFs, penetrated into the structural and functional evolution of these crucial adaptors.</title>
        <authorList>
            <person name="Xu A."/>
            <person name="Liu T."/>
            <person name="Yuan S."/>
        </authorList>
    </citation>
    <scope>NUCLEOTIDE SEQUENCE</scope>
</reference>
<feature type="domain" description="TRAF-type" evidence="22">
    <location>
        <begin position="188"/>
        <end position="237"/>
    </location>
</feature>
<dbReference type="Gene3D" id="2.60.210.10">
    <property type="entry name" value="Apoptosis, Tumor Necrosis Factor Receptor Associated Protein 2, Chain A"/>
    <property type="match status" value="1"/>
</dbReference>
<evidence type="ECO:0000256" key="2">
    <source>
        <dbReference type="ARBA" id="ARBA00004123"/>
    </source>
</evidence>
<dbReference type="Pfam" id="PF21355">
    <property type="entry name" value="TRAF-mep_MATH"/>
    <property type="match status" value="1"/>
</dbReference>
<feature type="zinc finger region" description="TRAF-type" evidence="18">
    <location>
        <begin position="188"/>
        <end position="237"/>
    </location>
</feature>
<dbReference type="SUPFAM" id="SSF49599">
    <property type="entry name" value="TRAF domain-like"/>
    <property type="match status" value="3"/>
</dbReference>
<evidence type="ECO:0000256" key="19">
    <source>
        <dbReference type="SAM" id="MobiDB-lite"/>
    </source>
</evidence>
<dbReference type="InterPro" id="IPR001293">
    <property type="entry name" value="Znf_TRAF"/>
</dbReference>
<feature type="zinc finger region" description="TRAF-type" evidence="18">
    <location>
        <begin position="134"/>
        <end position="187"/>
    </location>
</feature>
<evidence type="ECO:0000259" key="21">
    <source>
        <dbReference type="PROSITE" id="PS50144"/>
    </source>
</evidence>
<keyword evidence="15 18" id="KW-0862">Zinc</keyword>
<dbReference type="PROSITE" id="PS50144">
    <property type="entry name" value="MATH"/>
    <property type="match status" value="1"/>
</dbReference>
<dbReference type="InterPro" id="IPR001841">
    <property type="entry name" value="Znf_RING"/>
</dbReference>
<dbReference type="PROSITE" id="PS50145">
    <property type="entry name" value="ZF_TRAF"/>
    <property type="match status" value="2"/>
</dbReference>
<evidence type="ECO:0000259" key="20">
    <source>
        <dbReference type="PROSITE" id="PS50089"/>
    </source>
</evidence>
<evidence type="ECO:0000256" key="10">
    <source>
        <dbReference type="ARBA" id="ARBA00022679"/>
    </source>
</evidence>
<dbReference type="GO" id="GO:0031663">
    <property type="term" value="P:lipopolysaccharide-mediated signaling pathway"/>
    <property type="evidence" value="ECO:0007669"/>
    <property type="project" value="TreeGrafter"/>
</dbReference>
<dbReference type="GO" id="GO:0016567">
    <property type="term" value="P:protein ubiquitination"/>
    <property type="evidence" value="ECO:0007669"/>
    <property type="project" value="UniProtKB-UniPathway"/>
</dbReference>
<keyword evidence="9" id="KW-0551">Lipid droplet</keyword>
<evidence type="ECO:0000256" key="1">
    <source>
        <dbReference type="ARBA" id="ARBA00000900"/>
    </source>
</evidence>
<accession>A2TK70</accession>
<dbReference type="PROSITE" id="PS50089">
    <property type="entry name" value="ZF_RING_2"/>
    <property type="match status" value="1"/>
</dbReference>
<dbReference type="UniPathway" id="UPA00143"/>
<proteinExistence type="evidence at transcript level"/>
<evidence type="ECO:0000256" key="8">
    <source>
        <dbReference type="ARBA" id="ARBA00022490"/>
    </source>
</evidence>
<keyword evidence="23" id="KW-0675">Receptor</keyword>
<dbReference type="Pfam" id="PF02176">
    <property type="entry name" value="zf-TRAF"/>
    <property type="match status" value="1"/>
</dbReference>
<dbReference type="InterPro" id="IPR008974">
    <property type="entry name" value="TRAF-like"/>
</dbReference>
<evidence type="ECO:0000256" key="9">
    <source>
        <dbReference type="ARBA" id="ARBA00022677"/>
    </source>
</evidence>
<evidence type="ECO:0000256" key="11">
    <source>
        <dbReference type="ARBA" id="ARBA00022723"/>
    </source>
</evidence>
<evidence type="ECO:0000256" key="6">
    <source>
        <dbReference type="ARBA" id="ARBA00006608"/>
    </source>
</evidence>
<dbReference type="SUPFAM" id="SSF57850">
    <property type="entry name" value="RING/U-box"/>
    <property type="match status" value="1"/>
</dbReference>
<dbReference type="GO" id="GO:0005938">
    <property type="term" value="C:cell cortex"/>
    <property type="evidence" value="ECO:0007669"/>
    <property type="project" value="UniProtKB-SubCell"/>
</dbReference>
<dbReference type="SMART" id="SM00061">
    <property type="entry name" value="MATH"/>
    <property type="match status" value="1"/>
</dbReference>
<dbReference type="PROSITE" id="PS00518">
    <property type="entry name" value="ZF_RING_1"/>
    <property type="match status" value="1"/>
</dbReference>
<keyword evidence="8" id="KW-0963">Cytoplasm</keyword>
<feature type="compositionally biased region" description="Polar residues" evidence="19">
    <location>
        <begin position="19"/>
        <end position="31"/>
    </location>
</feature>
<dbReference type="PANTHER" id="PTHR10131">
    <property type="entry name" value="TNF RECEPTOR ASSOCIATED FACTOR"/>
    <property type="match status" value="1"/>
</dbReference>
<dbReference type="GO" id="GO:0005634">
    <property type="term" value="C:nucleus"/>
    <property type="evidence" value="ECO:0007669"/>
    <property type="project" value="UniProtKB-SubCell"/>
</dbReference>
<dbReference type="GO" id="GO:0042981">
    <property type="term" value="P:regulation of apoptotic process"/>
    <property type="evidence" value="ECO:0007669"/>
    <property type="project" value="InterPro"/>
</dbReference>
<dbReference type="GO" id="GO:0005811">
    <property type="term" value="C:lipid droplet"/>
    <property type="evidence" value="ECO:0007669"/>
    <property type="project" value="UniProtKB-SubCell"/>
</dbReference>
<evidence type="ECO:0000256" key="5">
    <source>
        <dbReference type="ARBA" id="ARBA00004906"/>
    </source>
</evidence>
<dbReference type="EC" id="2.3.2.27" evidence="7"/>
<keyword evidence="16" id="KW-0539">Nucleus</keyword>
<keyword evidence="12" id="KW-0677">Repeat</keyword>
<evidence type="ECO:0000256" key="17">
    <source>
        <dbReference type="ARBA" id="ARBA00030810"/>
    </source>
</evidence>
<evidence type="ECO:0000256" key="4">
    <source>
        <dbReference type="ARBA" id="ARBA00004544"/>
    </source>
</evidence>
<dbReference type="GO" id="GO:0061630">
    <property type="term" value="F:ubiquitin protein ligase activity"/>
    <property type="evidence" value="ECO:0007669"/>
    <property type="project" value="UniProtKB-EC"/>
</dbReference>
<dbReference type="InterPro" id="IPR013083">
    <property type="entry name" value="Znf_RING/FYVE/PHD"/>
</dbReference>
<feature type="region of interest" description="Disordered" evidence="19">
    <location>
        <begin position="1"/>
        <end position="37"/>
    </location>
</feature>
<comment type="subcellular location">
    <subcellularLocation>
        <location evidence="4">Cytoplasm</location>
        <location evidence="4">Cell cortex</location>
    </subcellularLocation>
    <subcellularLocation>
        <location evidence="3">Lipid droplet</location>
    </subcellularLocation>
    <subcellularLocation>
        <location evidence="2">Nucleus</location>
    </subcellularLocation>
</comment>
<keyword evidence="10" id="KW-0808">Transferase</keyword>
<sequence length="642" mass="72476">MKPAGRGAGYESAGMAGQSAGQITPGTSPQRQQEEMTEGWDVLWDSPLEHKYECPICLMGLREPVQTNCGHRFCRYCILKSIRDAGARCPVDNTPLTEEQIFPDNFAKREILALRVKCSNKGRKEKIELTYLDSHLSTCNFAFVRCPLECGDTFWRKDIPEHLNNDCPRRLVKCPHCFKEIPFDQQESHLEECPNVVRPCKFCQQELTNEQMTRHVKNECPRAPVLCVFKPVGCNVEKMERRNLAEHLQEFTQVHLRLLLNALEGLKDVRFHRLGTHSDPQSLPARMQDLAYEHGHNLPLLHEQQTLFLPPGQMAVASQVSHVPISSELPHAVDQGVEGITKLSHSLQQLVMPTRPFHPRLGETTWSSAEDYLDPVGPPVTCAASPYPGVTSPYTAAAALGAHAYAHQEGSSYGTADPSSVGTSSRDSGAPRSEDSSMVDARSLRTKVHNQEAKIVEQQHYIRELELKLGSLQQKYFELEEKTRERMCNGTYIWRIKEYSKLRQQAVNGAATVRHSSGFYTSYYGYKLCVRVNLNGVDSAHGTHISLFIHFMMGENDDILEWPFQGKITLSILDQNSNPAQQAKHITETLVSKPSYAAFQRPTTLRNHKGFGYMEFALLRSLENGQYIKNDTLIIKCMVQPQ</sequence>
<dbReference type="GO" id="GO:0008270">
    <property type="term" value="F:zinc ion binding"/>
    <property type="evidence" value="ECO:0007669"/>
    <property type="project" value="UniProtKB-KW"/>
</dbReference>
<dbReference type="PANTHER" id="PTHR10131:SF152">
    <property type="entry name" value="TNF RECEPTOR-ASSOCIATED FACTOR 6"/>
    <property type="match status" value="1"/>
</dbReference>
<dbReference type="InterPro" id="IPR017907">
    <property type="entry name" value="Znf_RING_CS"/>
</dbReference>
<comment type="pathway">
    <text evidence="5">Protein modification; protein ubiquitination.</text>
</comment>
<evidence type="ECO:0000313" key="23">
    <source>
        <dbReference type="EMBL" id="ABN04154.1"/>
    </source>
</evidence>
<evidence type="ECO:0000259" key="22">
    <source>
        <dbReference type="PROSITE" id="PS50145"/>
    </source>
</evidence>
<keyword evidence="14" id="KW-0833">Ubl conjugation pathway</keyword>
<comment type="catalytic activity">
    <reaction evidence="1">
        <text>S-ubiquitinyl-[E2 ubiquitin-conjugating enzyme]-L-cysteine + [acceptor protein]-L-lysine = [E2 ubiquitin-conjugating enzyme]-L-cysteine + N(6)-ubiquitinyl-[acceptor protein]-L-lysine.</text>
        <dbReference type="EC" id="2.3.2.27"/>
    </reaction>
</comment>
<dbReference type="Gene3D" id="3.30.40.10">
    <property type="entry name" value="Zinc/RING finger domain, C3HC4 (zinc finger)"/>
    <property type="match status" value="3"/>
</dbReference>
<dbReference type="GO" id="GO:0005164">
    <property type="term" value="F:tumor necrosis factor receptor binding"/>
    <property type="evidence" value="ECO:0007669"/>
    <property type="project" value="InterPro"/>
</dbReference>
<evidence type="ECO:0000256" key="15">
    <source>
        <dbReference type="ARBA" id="ARBA00022833"/>
    </source>
</evidence>
<keyword evidence="11 18" id="KW-0479">Metal-binding</keyword>
<dbReference type="InterPro" id="IPR002083">
    <property type="entry name" value="MATH/TRAF_dom"/>
</dbReference>
<evidence type="ECO:0000256" key="13">
    <source>
        <dbReference type="ARBA" id="ARBA00022771"/>
    </source>
</evidence>
<dbReference type="InterPro" id="IPR027139">
    <property type="entry name" value="TRAF6_RING-HC"/>
</dbReference>
<evidence type="ECO:0000256" key="12">
    <source>
        <dbReference type="ARBA" id="ARBA00022737"/>
    </source>
</evidence>
<feature type="compositionally biased region" description="Polar residues" evidence="19">
    <location>
        <begin position="409"/>
        <end position="427"/>
    </location>
</feature>
<evidence type="ECO:0000256" key="7">
    <source>
        <dbReference type="ARBA" id="ARBA00012483"/>
    </source>
</evidence>
<name>A2TK70_BRABE</name>
<feature type="domain" description="RING-type" evidence="20">
    <location>
        <begin position="54"/>
        <end position="93"/>
    </location>
</feature>
<feature type="domain" description="TRAF-type" evidence="22">
    <location>
        <begin position="134"/>
        <end position="187"/>
    </location>
</feature>
<protein>
    <recommendedName>
        <fullName evidence="7">RING-type E3 ubiquitin transferase</fullName>
        <ecNumber evidence="7">2.3.2.27</ecNumber>
    </recommendedName>
    <alternativeName>
        <fullName evidence="17">E3 ubiquitin-protein ligase TRAF6</fullName>
    </alternativeName>
</protein>
<dbReference type="GO" id="GO:0141124">
    <property type="term" value="P:intracellular signaling cassette"/>
    <property type="evidence" value="ECO:0007669"/>
    <property type="project" value="UniProtKB-ARBA"/>
</dbReference>
<dbReference type="GO" id="GO:0045087">
    <property type="term" value="P:innate immune response"/>
    <property type="evidence" value="ECO:0007669"/>
    <property type="project" value="TreeGrafter"/>
</dbReference>
<feature type="domain" description="MATH" evidence="21">
    <location>
        <begin position="489"/>
        <end position="639"/>
    </location>
</feature>
<evidence type="ECO:0000256" key="3">
    <source>
        <dbReference type="ARBA" id="ARBA00004502"/>
    </source>
</evidence>